<organism evidence="1 2">
    <name type="scientific">Vermiconidia calcicola</name>
    <dbReference type="NCBI Taxonomy" id="1690605"/>
    <lineage>
        <taxon>Eukaryota</taxon>
        <taxon>Fungi</taxon>
        <taxon>Dikarya</taxon>
        <taxon>Ascomycota</taxon>
        <taxon>Pezizomycotina</taxon>
        <taxon>Dothideomycetes</taxon>
        <taxon>Dothideomycetidae</taxon>
        <taxon>Mycosphaerellales</taxon>
        <taxon>Extremaceae</taxon>
        <taxon>Vermiconidia</taxon>
    </lineage>
</organism>
<keyword evidence="2" id="KW-1185">Reference proteome</keyword>
<name>A0ACC3NXQ9_9PEZI</name>
<gene>
    <name evidence="1" type="ORF">LTR37_000540</name>
</gene>
<proteinExistence type="predicted"/>
<comment type="caution">
    <text evidence="1">The sequence shown here is derived from an EMBL/GenBank/DDBJ whole genome shotgun (WGS) entry which is preliminary data.</text>
</comment>
<dbReference type="Proteomes" id="UP001281147">
    <property type="component" value="Unassembled WGS sequence"/>
</dbReference>
<sequence length="148" mass="17418">MLHASEIVAKVEEFNFRHVVTFFNRLSDLELNSLSASAQVSSRNIRIELQVRNPVIMDRQLLERWLRRTAHPTKRGTQIEISYVAVDSAPRYQDVVDLRQMVRDLEFRPLRLRDGKPVDETEKIRVAFKKYVDEWKHGSQETLTLRGN</sequence>
<evidence type="ECO:0000313" key="2">
    <source>
        <dbReference type="Proteomes" id="UP001281147"/>
    </source>
</evidence>
<accession>A0ACC3NXQ9</accession>
<protein>
    <submittedName>
        <fullName evidence="1">Uncharacterized protein</fullName>
    </submittedName>
</protein>
<reference evidence="1" key="1">
    <citation type="submission" date="2023-07" db="EMBL/GenBank/DDBJ databases">
        <title>Black Yeasts Isolated from many extreme environments.</title>
        <authorList>
            <person name="Coleine C."/>
            <person name="Stajich J.E."/>
            <person name="Selbmann L."/>
        </authorList>
    </citation>
    <scope>NUCLEOTIDE SEQUENCE</scope>
    <source>
        <strain evidence="1">CCFEE 5714</strain>
    </source>
</reference>
<dbReference type="EMBL" id="JAUTXU010000003">
    <property type="protein sequence ID" value="KAK3725030.1"/>
    <property type="molecule type" value="Genomic_DNA"/>
</dbReference>
<evidence type="ECO:0000313" key="1">
    <source>
        <dbReference type="EMBL" id="KAK3725030.1"/>
    </source>
</evidence>